<dbReference type="RefSeq" id="WP_203637029.1">
    <property type="nucleotide sequence ID" value="NZ_BOLS01000006.1"/>
</dbReference>
<protein>
    <submittedName>
        <fullName evidence="1">Siphovirus Gp157 family protein</fullName>
    </submittedName>
</protein>
<accession>A0ABW4CGR8</accession>
<sequence>MSILYDLTGKRANLLNLAENGTVDPEVLQDTMDSIDGAIEEKTEGYVQVIKQIEADADVIDTEIKRLTDRRAAFLHNRDHIKQSLQECLEYAHLTRVKTPLFTVTIAKNGGKQPIDIDEDNLQADVFKEVRTSDTDLIRQRLDAGEEVVGATYKPRGNHLLIK</sequence>
<dbReference type="Proteomes" id="UP001597196">
    <property type="component" value="Unassembled WGS sequence"/>
</dbReference>
<gene>
    <name evidence="1" type="ORF">ACFQ4P_05760</name>
</gene>
<organism evidence="1 2">
    <name type="scientific">Lacticaseibacillus mingshuiensis</name>
    <dbReference type="NCBI Taxonomy" id="2799574"/>
    <lineage>
        <taxon>Bacteria</taxon>
        <taxon>Bacillati</taxon>
        <taxon>Bacillota</taxon>
        <taxon>Bacilli</taxon>
        <taxon>Lactobacillales</taxon>
        <taxon>Lactobacillaceae</taxon>
        <taxon>Lacticaseibacillus</taxon>
    </lineage>
</organism>
<evidence type="ECO:0000313" key="1">
    <source>
        <dbReference type="EMBL" id="MFD1429748.1"/>
    </source>
</evidence>
<keyword evidence="2" id="KW-1185">Reference proteome</keyword>
<proteinExistence type="predicted"/>
<evidence type="ECO:0000313" key="2">
    <source>
        <dbReference type="Proteomes" id="UP001597196"/>
    </source>
</evidence>
<dbReference type="Pfam" id="PF05565">
    <property type="entry name" value="Sipho_Gp157"/>
    <property type="match status" value="1"/>
</dbReference>
<reference evidence="2" key="1">
    <citation type="journal article" date="2019" name="Int. J. Syst. Evol. Microbiol.">
        <title>The Global Catalogue of Microorganisms (GCM) 10K type strain sequencing project: providing services to taxonomists for standard genome sequencing and annotation.</title>
        <authorList>
            <consortium name="The Broad Institute Genomics Platform"/>
            <consortium name="The Broad Institute Genome Sequencing Center for Infectious Disease"/>
            <person name="Wu L."/>
            <person name="Ma J."/>
        </authorList>
    </citation>
    <scope>NUCLEOTIDE SEQUENCE [LARGE SCALE GENOMIC DNA]</scope>
    <source>
        <strain evidence="2">CCM 8980</strain>
    </source>
</reference>
<comment type="caution">
    <text evidence="1">The sequence shown here is derived from an EMBL/GenBank/DDBJ whole genome shotgun (WGS) entry which is preliminary data.</text>
</comment>
<dbReference type="InterPro" id="IPR008840">
    <property type="entry name" value="Sipho_Gp157"/>
</dbReference>
<name>A0ABW4CGR8_9LACO</name>
<dbReference type="EMBL" id="JBHTOC010000007">
    <property type="protein sequence ID" value="MFD1429748.1"/>
    <property type="molecule type" value="Genomic_DNA"/>
</dbReference>